<dbReference type="PIRSF" id="PIRSF037259">
    <property type="entry name" value="EcsB_ABC"/>
    <property type="match status" value="1"/>
</dbReference>
<organism evidence="2 3">
    <name type="scientific">Chengkuizengella axinellae</name>
    <dbReference type="NCBI Taxonomy" id="3064388"/>
    <lineage>
        <taxon>Bacteria</taxon>
        <taxon>Bacillati</taxon>
        <taxon>Bacillota</taxon>
        <taxon>Bacilli</taxon>
        <taxon>Bacillales</taxon>
        <taxon>Paenibacillaceae</taxon>
        <taxon>Chengkuizengella</taxon>
    </lineage>
</organism>
<dbReference type="EMBL" id="JAVAMP010000001">
    <property type="protein sequence ID" value="MDP5272631.1"/>
    <property type="molecule type" value="Genomic_DNA"/>
</dbReference>
<gene>
    <name evidence="2" type="ORF">Q5Y73_00785</name>
</gene>
<dbReference type="RefSeq" id="WP_305989943.1">
    <property type="nucleotide sequence ID" value="NZ_JAVAMP010000001.1"/>
</dbReference>
<keyword evidence="1" id="KW-0472">Membrane</keyword>
<feature type="transmembrane region" description="Helical" evidence="1">
    <location>
        <begin position="190"/>
        <end position="207"/>
    </location>
</feature>
<feature type="transmembrane region" description="Helical" evidence="1">
    <location>
        <begin position="100"/>
        <end position="122"/>
    </location>
</feature>
<sequence length="396" mass="47257">MNDLWNKRVMEFWKEVAPYLKFVLNGGLIAFIVISFSIGSIYYRRFLENPPPDFPIHFLLTCIMLLFIALNPIRTYLREADLIYLVPAEHQMNKYFNKSITASFITQGSVLTFIWILLYPLYLVTNETNSMTFFIFLLMLFIFKWILMLGNWQEQQFQSNVHRKIYSVLRWLISFVVLYVLLTFNSFKGFVFIGIVLMTYFISFRLIPSYMIHWNRLIFVEQQHKARIYAFLSWFVDVPQLSKRVKHRKMLSRSIKLVPFQQENTYLYLYFVTWIRSDLFGMIVRMTLVGIVLVTFLSIVWMKYFIFIAVVYLSGLQILSLRHYHQNMFWVNIYPLPKELRIEGVLKNSFRIHIIIILIISIPFILTITNLILGFVLLALSILLSKIYHRSLGKKL</sequence>
<evidence type="ECO:0000256" key="1">
    <source>
        <dbReference type="SAM" id="Phobius"/>
    </source>
</evidence>
<feature type="transmembrane region" description="Helical" evidence="1">
    <location>
        <begin position="345"/>
        <end position="365"/>
    </location>
</feature>
<dbReference type="InterPro" id="IPR010288">
    <property type="entry name" value="EcsB_ABC"/>
</dbReference>
<feature type="transmembrane region" description="Helical" evidence="1">
    <location>
        <begin position="128"/>
        <end position="147"/>
    </location>
</feature>
<feature type="transmembrane region" description="Helical" evidence="1">
    <location>
        <begin position="54"/>
        <end position="73"/>
    </location>
</feature>
<dbReference type="Pfam" id="PF05975">
    <property type="entry name" value="EcsB"/>
    <property type="match status" value="1"/>
</dbReference>
<keyword evidence="1" id="KW-0812">Transmembrane</keyword>
<reference evidence="2 3" key="1">
    <citation type="submission" date="2023-08" db="EMBL/GenBank/DDBJ databases">
        <authorList>
            <person name="Park J.-S."/>
        </authorList>
    </citation>
    <scope>NUCLEOTIDE SEQUENCE [LARGE SCALE GENOMIC DNA]</scope>
    <source>
        <strain evidence="2 3">2205SS18-9</strain>
    </source>
</reference>
<protein>
    <submittedName>
        <fullName evidence="2">ABC transporter permease</fullName>
    </submittedName>
</protein>
<comment type="caution">
    <text evidence="2">The sequence shown here is derived from an EMBL/GenBank/DDBJ whole genome shotgun (WGS) entry which is preliminary data.</text>
</comment>
<feature type="transmembrane region" description="Helical" evidence="1">
    <location>
        <begin position="20"/>
        <end position="42"/>
    </location>
</feature>
<proteinExistence type="predicted"/>
<dbReference type="Proteomes" id="UP001231941">
    <property type="component" value="Unassembled WGS sequence"/>
</dbReference>
<keyword evidence="3" id="KW-1185">Reference proteome</keyword>
<name>A0ABT9ITF0_9BACL</name>
<accession>A0ABT9ITF0</accession>
<feature type="transmembrane region" description="Helical" evidence="1">
    <location>
        <begin position="168"/>
        <end position="184"/>
    </location>
</feature>
<keyword evidence="1" id="KW-1133">Transmembrane helix</keyword>
<evidence type="ECO:0000313" key="2">
    <source>
        <dbReference type="EMBL" id="MDP5272631.1"/>
    </source>
</evidence>
<evidence type="ECO:0000313" key="3">
    <source>
        <dbReference type="Proteomes" id="UP001231941"/>
    </source>
</evidence>